<sequence length="95" mass="10869">YLVAWFLFAKCGSHTLNIGPNFTKQMTFFFGWLFMRCSNIVTICMESGIFLKCVPSSPVDIFSRMSQLRSFLPVELYYLIGFCHHVSNSVVPNVS</sequence>
<name>A0AAD7ZQT6_DIPPU</name>
<evidence type="ECO:0000313" key="1">
    <source>
        <dbReference type="EMBL" id="KAJ9584946.1"/>
    </source>
</evidence>
<comment type="caution">
    <text evidence="1">The sequence shown here is derived from an EMBL/GenBank/DDBJ whole genome shotgun (WGS) entry which is preliminary data.</text>
</comment>
<proteinExistence type="predicted"/>
<gene>
    <name evidence="1" type="ORF">L9F63_020716</name>
</gene>
<reference evidence="1" key="1">
    <citation type="journal article" date="2023" name="IScience">
        <title>Live-bearing cockroach genome reveals convergent evolutionary mechanisms linked to viviparity in insects and beyond.</title>
        <authorList>
            <person name="Fouks B."/>
            <person name="Harrison M.C."/>
            <person name="Mikhailova A.A."/>
            <person name="Marchal E."/>
            <person name="English S."/>
            <person name="Carruthers M."/>
            <person name="Jennings E.C."/>
            <person name="Chiamaka E.L."/>
            <person name="Frigard R.A."/>
            <person name="Pippel M."/>
            <person name="Attardo G.M."/>
            <person name="Benoit J.B."/>
            <person name="Bornberg-Bauer E."/>
            <person name="Tobe S.S."/>
        </authorList>
    </citation>
    <scope>NUCLEOTIDE SEQUENCE</scope>
    <source>
        <strain evidence="1">Stay&amp;Tobe</strain>
    </source>
</reference>
<reference evidence="1" key="2">
    <citation type="submission" date="2023-05" db="EMBL/GenBank/DDBJ databases">
        <authorList>
            <person name="Fouks B."/>
        </authorList>
    </citation>
    <scope>NUCLEOTIDE SEQUENCE</scope>
    <source>
        <strain evidence="1">Stay&amp;Tobe</strain>
        <tissue evidence="1">Testes</tissue>
    </source>
</reference>
<dbReference type="AlphaFoldDB" id="A0AAD7ZQT6"/>
<feature type="non-terminal residue" evidence="1">
    <location>
        <position position="95"/>
    </location>
</feature>
<keyword evidence="2" id="KW-1185">Reference proteome</keyword>
<protein>
    <submittedName>
        <fullName evidence="1">Uncharacterized protein</fullName>
    </submittedName>
</protein>
<evidence type="ECO:0000313" key="2">
    <source>
        <dbReference type="Proteomes" id="UP001233999"/>
    </source>
</evidence>
<accession>A0AAD7ZQT6</accession>
<organism evidence="1 2">
    <name type="scientific">Diploptera punctata</name>
    <name type="common">Pacific beetle cockroach</name>
    <dbReference type="NCBI Taxonomy" id="6984"/>
    <lineage>
        <taxon>Eukaryota</taxon>
        <taxon>Metazoa</taxon>
        <taxon>Ecdysozoa</taxon>
        <taxon>Arthropoda</taxon>
        <taxon>Hexapoda</taxon>
        <taxon>Insecta</taxon>
        <taxon>Pterygota</taxon>
        <taxon>Neoptera</taxon>
        <taxon>Polyneoptera</taxon>
        <taxon>Dictyoptera</taxon>
        <taxon>Blattodea</taxon>
        <taxon>Blaberoidea</taxon>
        <taxon>Blaberidae</taxon>
        <taxon>Diplopterinae</taxon>
        <taxon>Diploptera</taxon>
    </lineage>
</organism>
<dbReference type="Proteomes" id="UP001233999">
    <property type="component" value="Unassembled WGS sequence"/>
</dbReference>
<dbReference type="EMBL" id="JASPKZ010007336">
    <property type="protein sequence ID" value="KAJ9584946.1"/>
    <property type="molecule type" value="Genomic_DNA"/>
</dbReference>
<feature type="non-terminal residue" evidence="1">
    <location>
        <position position="1"/>
    </location>
</feature>